<dbReference type="PANTHER" id="PTHR30069">
    <property type="entry name" value="TONB-DEPENDENT OUTER MEMBRANE RECEPTOR"/>
    <property type="match status" value="1"/>
</dbReference>
<evidence type="ECO:0000256" key="3">
    <source>
        <dbReference type="ARBA" id="ARBA00022452"/>
    </source>
</evidence>
<evidence type="ECO:0000256" key="4">
    <source>
        <dbReference type="ARBA" id="ARBA00022692"/>
    </source>
</evidence>
<keyword evidence="2 10" id="KW-0813">Transport</keyword>
<feature type="domain" description="TonB-dependent receptor plug" evidence="13">
    <location>
        <begin position="121"/>
        <end position="246"/>
    </location>
</feature>
<evidence type="ECO:0000259" key="12">
    <source>
        <dbReference type="Pfam" id="PF00593"/>
    </source>
</evidence>
<comment type="subcellular location">
    <subcellularLocation>
        <location evidence="1 10">Cell outer membrane</location>
        <topology evidence="1 10">Multi-pass membrane protein</topology>
    </subcellularLocation>
</comment>
<evidence type="ECO:0000256" key="2">
    <source>
        <dbReference type="ARBA" id="ARBA00022448"/>
    </source>
</evidence>
<dbReference type="AlphaFoldDB" id="A0A917IYX4"/>
<dbReference type="InterPro" id="IPR037066">
    <property type="entry name" value="Plug_dom_sf"/>
</dbReference>
<dbReference type="GO" id="GO:0044718">
    <property type="term" value="P:siderophore transmembrane transport"/>
    <property type="evidence" value="ECO:0007669"/>
    <property type="project" value="TreeGrafter"/>
</dbReference>
<evidence type="ECO:0000313" key="14">
    <source>
        <dbReference type="EMBL" id="GGH69805.1"/>
    </source>
</evidence>
<protein>
    <submittedName>
        <fullName evidence="14">SusC/RagA family TonB-linked outer membrane protein</fullName>
    </submittedName>
</protein>
<dbReference type="Gene3D" id="2.40.170.20">
    <property type="entry name" value="TonB-dependent receptor, beta-barrel domain"/>
    <property type="match status" value="1"/>
</dbReference>
<evidence type="ECO:0000256" key="8">
    <source>
        <dbReference type="ARBA" id="ARBA00023170"/>
    </source>
</evidence>
<dbReference type="SUPFAM" id="SSF49464">
    <property type="entry name" value="Carboxypeptidase regulatory domain-like"/>
    <property type="match status" value="1"/>
</dbReference>
<reference evidence="14" key="1">
    <citation type="journal article" date="2014" name="Int. J. Syst. Evol. Microbiol.">
        <title>Complete genome sequence of Corynebacterium casei LMG S-19264T (=DSM 44701T), isolated from a smear-ripened cheese.</title>
        <authorList>
            <consortium name="US DOE Joint Genome Institute (JGI-PGF)"/>
            <person name="Walter F."/>
            <person name="Albersmeier A."/>
            <person name="Kalinowski J."/>
            <person name="Ruckert C."/>
        </authorList>
    </citation>
    <scope>NUCLEOTIDE SEQUENCE</scope>
    <source>
        <strain evidence="14">CGMCC 1.15290</strain>
    </source>
</reference>
<evidence type="ECO:0000256" key="7">
    <source>
        <dbReference type="ARBA" id="ARBA00023136"/>
    </source>
</evidence>
<dbReference type="PANTHER" id="PTHR30069:SF29">
    <property type="entry name" value="HEMOGLOBIN AND HEMOGLOBIN-HAPTOGLOBIN-BINDING PROTEIN 1-RELATED"/>
    <property type="match status" value="1"/>
</dbReference>
<dbReference type="InterPro" id="IPR000531">
    <property type="entry name" value="Beta-barrel_TonB"/>
</dbReference>
<evidence type="ECO:0000313" key="15">
    <source>
        <dbReference type="Proteomes" id="UP000627292"/>
    </source>
</evidence>
<keyword evidence="9 10" id="KW-0998">Cell outer membrane</keyword>
<reference evidence="14" key="2">
    <citation type="submission" date="2020-09" db="EMBL/GenBank/DDBJ databases">
        <authorList>
            <person name="Sun Q."/>
            <person name="Zhou Y."/>
        </authorList>
    </citation>
    <scope>NUCLEOTIDE SEQUENCE</scope>
    <source>
        <strain evidence="14">CGMCC 1.15290</strain>
    </source>
</reference>
<evidence type="ECO:0000256" key="11">
    <source>
        <dbReference type="RuleBase" id="RU003357"/>
    </source>
</evidence>
<dbReference type="Pfam" id="PF07715">
    <property type="entry name" value="Plug"/>
    <property type="match status" value="1"/>
</dbReference>
<dbReference type="Proteomes" id="UP000627292">
    <property type="component" value="Unassembled WGS sequence"/>
</dbReference>
<keyword evidence="3 10" id="KW-1134">Transmembrane beta strand</keyword>
<accession>A0A917IYX4</accession>
<dbReference type="EMBL" id="BMIB01000003">
    <property type="protein sequence ID" value="GGH69805.1"/>
    <property type="molecule type" value="Genomic_DNA"/>
</dbReference>
<dbReference type="Pfam" id="PF00593">
    <property type="entry name" value="TonB_dep_Rec_b-barrel"/>
    <property type="match status" value="1"/>
</dbReference>
<dbReference type="InterPro" id="IPR036942">
    <property type="entry name" value="Beta-barrel_TonB_sf"/>
</dbReference>
<dbReference type="Gene3D" id="2.60.40.1120">
    <property type="entry name" value="Carboxypeptidase-like, regulatory domain"/>
    <property type="match status" value="1"/>
</dbReference>
<evidence type="ECO:0000256" key="10">
    <source>
        <dbReference type="PROSITE-ProRule" id="PRU01360"/>
    </source>
</evidence>
<dbReference type="GO" id="GO:0015344">
    <property type="term" value="F:siderophore uptake transmembrane transporter activity"/>
    <property type="evidence" value="ECO:0007669"/>
    <property type="project" value="TreeGrafter"/>
</dbReference>
<dbReference type="InterPro" id="IPR012910">
    <property type="entry name" value="Plug_dom"/>
</dbReference>
<evidence type="ECO:0000259" key="13">
    <source>
        <dbReference type="Pfam" id="PF07715"/>
    </source>
</evidence>
<dbReference type="InterPro" id="IPR039426">
    <property type="entry name" value="TonB-dep_rcpt-like"/>
</dbReference>
<evidence type="ECO:0000256" key="6">
    <source>
        <dbReference type="ARBA" id="ARBA00023077"/>
    </source>
</evidence>
<evidence type="ECO:0000256" key="5">
    <source>
        <dbReference type="ARBA" id="ARBA00022729"/>
    </source>
</evidence>
<name>A0A917IYX4_9BACT</name>
<keyword evidence="8" id="KW-0675">Receptor</keyword>
<organism evidence="14 15">
    <name type="scientific">Filimonas zeae</name>
    <dbReference type="NCBI Taxonomy" id="1737353"/>
    <lineage>
        <taxon>Bacteria</taxon>
        <taxon>Pseudomonadati</taxon>
        <taxon>Bacteroidota</taxon>
        <taxon>Chitinophagia</taxon>
        <taxon>Chitinophagales</taxon>
        <taxon>Chitinophagaceae</taxon>
        <taxon>Filimonas</taxon>
    </lineage>
</organism>
<comment type="caution">
    <text evidence="14">The sequence shown here is derived from an EMBL/GenBank/DDBJ whole genome shotgun (WGS) entry which is preliminary data.</text>
</comment>
<dbReference type="Gene3D" id="2.170.130.10">
    <property type="entry name" value="TonB-dependent receptor, plug domain"/>
    <property type="match status" value="1"/>
</dbReference>
<keyword evidence="6 11" id="KW-0798">TonB box</keyword>
<evidence type="ECO:0000256" key="1">
    <source>
        <dbReference type="ARBA" id="ARBA00004571"/>
    </source>
</evidence>
<keyword evidence="7 10" id="KW-0472">Membrane</keyword>
<evidence type="ECO:0000256" key="9">
    <source>
        <dbReference type="ARBA" id="ARBA00023237"/>
    </source>
</evidence>
<feature type="domain" description="TonB-dependent receptor-like beta-barrel" evidence="12">
    <location>
        <begin position="344"/>
        <end position="732"/>
    </location>
</feature>
<sequence>MLLLLGLQVQAHAQDAAVTGSVISEKGDFLQGVNVQARKAGSAAVIASVVTDEKGLFMIKQLAAGTKYDFTFSSVGYENNFYRNYLVKPAAQKNSLLIKLKEKNNQLDEVVVTGQGIGISKRRIATNVTSIKGTELEQLPSGRLDQLLQSKLPNAQIRLTGGQAGATSIIRARGVTSAFVNSTPIIYIDGVRLDNLNTVAALGGGSAQGSAISSIADIPMDNIETIEYINGGAATTLYGSDAANGVIQIITKKGSGGKTAVTAEVQLGAERSTNDFLHFKRTADLLFQNGLFQKYHVAVNGGKDKSGFSFSMNYMNSSGVQIYDQNNNRKIDFSSGYRAALTDKLTYENSFTYVNNKYKRNRNGNQGGYTGLWFAESGSSSITGPRFNPNLDSLSDADFAKMKDYVNEAERLQDNQITVNRFTTSQVFKYTPIKKMVIKATGGIDYRVMRDMMVQTNQYLTHTTGTYTNNRGNISNSERKYMGLTFELNGQYSWNINDFSFVSTIGGQFFRNEDNQVAYSGTNVRDGSRLVSDAAVRTANDYYLEVVNYGIYVLQNIGYKNRFFLDLGLRGDGNPAFGKNIGVQYYPKAGMSWVFSSEPWMEGIHNVVSSARLRASYGLAGNLPMAWANQRTIKLDGFGGEQTAYFGQPGNNDLGPEKTQTAEGGIDLSFLKDRITFSAGYYRAVTNRALFSVPPTPSSGEMQNQQFNVGKILNRGWEFHTTVVPVKTNDVTLSANLSVNTLYNTVLSSGGVAPFNLNGFSARTLQTVVQQGYSVGFLRGNYGTFDANGVLSSTVAQSYLGTTIPDLFGSMGLNFRYRNLSLFANADYQKGAVASDWDSQFRFNYGAGTEGIPQGEIDKNKRANWLSFTNMFVHKTDFIKVRTIGVTWGLKKLSAIPGIQNMVIGFTVSNPFNFAASPFDPEATISGSAQGQGGATTGGISYATYSAPRQFVGSVRVNF</sequence>
<dbReference type="PROSITE" id="PS52016">
    <property type="entry name" value="TONB_DEPENDENT_REC_3"/>
    <property type="match status" value="1"/>
</dbReference>
<keyword evidence="15" id="KW-1185">Reference proteome</keyword>
<dbReference type="GO" id="GO:0009279">
    <property type="term" value="C:cell outer membrane"/>
    <property type="evidence" value="ECO:0007669"/>
    <property type="project" value="UniProtKB-SubCell"/>
</dbReference>
<dbReference type="SUPFAM" id="SSF56935">
    <property type="entry name" value="Porins"/>
    <property type="match status" value="1"/>
</dbReference>
<keyword evidence="4 10" id="KW-0812">Transmembrane</keyword>
<keyword evidence="5" id="KW-0732">Signal</keyword>
<dbReference type="InterPro" id="IPR008969">
    <property type="entry name" value="CarboxyPept-like_regulatory"/>
</dbReference>
<comment type="similarity">
    <text evidence="10 11">Belongs to the TonB-dependent receptor family.</text>
</comment>
<gene>
    <name evidence="14" type="ORF">GCM10011379_27470</name>
</gene>
<proteinExistence type="inferred from homology"/>
<dbReference type="Pfam" id="PF13715">
    <property type="entry name" value="CarbopepD_reg_2"/>
    <property type="match status" value="1"/>
</dbReference>